<evidence type="ECO:0000256" key="7">
    <source>
        <dbReference type="ARBA" id="ARBA00023242"/>
    </source>
</evidence>
<evidence type="ECO:0000259" key="9">
    <source>
        <dbReference type="Pfam" id="PF03941"/>
    </source>
</evidence>
<reference evidence="10" key="1">
    <citation type="submission" date="2022-12" db="EMBL/GenBank/DDBJ databases">
        <authorList>
            <person name="Webb A."/>
        </authorList>
    </citation>
    <scope>NUCLEOTIDE SEQUENCE</scope>
    <source>
        <strain evidence="10">Hp1</strain>
    </source>
</reference>
<comment type="subcellular location">
    <subcellularLocation>
        <location evidence="2">Cytoplasm</location>
        <location evidence="2">Cytoskeleton</location>
        <location evidence="2">Spindle</location>
    </subcellularLocation>
    <subcellularLocation>
        <location evidence="1">Nucleus</location>
    </subcellularLocation>
</comment>
<proteinExistence type="inferred from homology"/>
<evidence type="ECO:0000256" key="1">
    <source>
        <dbReference type="ARBA" id="ARBA00004123"/>
    </source>
</evidence>
<dbReference type="Pfam" id="PF03941">
    <property type="entry name" value="INCENP_ARK-bind"/>
    <property type="match status" value="1"/>
</dbReference>
<accession>A0AAV0UTJ7</accession>
<evidence type="ECO:0000256" key="4">
    <source>
        <dbReference type="ARBA" id="ARBA00022490"/>
    </source>
</evidence>
<evidence type="ECO:0000256" key="2">
    <source>
        <dbReference type="ARBA" id="ARBA00004186"/>
    </source>
</evidence>
<feature type="region of interest" description="Disordered" evidence="8">
    <location>
        <begin position="326"/>
        <end position="359"/>
    </location>
</feature>
<organism evidence="10 11">
    <name type="scientific">Hyaloperonospora brassicae</name>
    <name type="common">Brassica downy mildew</name>
    <name type="synonym">Peronospora brassicae</name>
    <dbReference type="NCBI Taxonomy" id="162125"/>
    <lineage>
        <taxon>Eukaryota</taxon>
        <taxon>Sar</taxon>
        <taxon>Stramenopiles</taxon>
        <taxon>Oomycota</taxon>
        <taxon>Peronosporomycetes</taxon>
        <taxon>Peronosporales</taxon>
        <taxon>Peronosporaceae</taxon>
        <taxon>Hyaloperonospora</taxon>
    </lineage>
</organism>
<evidence type="ECO:0000256" key="8">
    <source>
        <dbReference type="SAM" id="MobiDB-lite"/>
    </source>
</evidence>
<keyword evidence="7" id="KW-0539">Nucleus</keyword>
<keyword evidence="5" id="KW-0159">Chromosome partition</keyword>
<feature type="region of interest" description="Disordered" evidence="8">
    <location>
        <begin position="530"/>
        <end position="657"/>
    </location>
</feature>
<sequence length="736" mass="81220">MQVGGKSELTSPLVWKRKSILRKASSLAPCAQGPARNVSFAPAHKVDVFVDDLQTDLAQPDPSPENDHSLTEPHVSHQESKRAGIDSCPDTMMTPKPDRPHVAPSSPMASPRDPIVQALSEEETERQRKKREFDETVQREAQKFRLAAKLSAQKRLEEARASQVLWAKGDQLKSRLQASAAGEQRRSARTPLADKAAFDPISPLISEPSTVTGSLSLAPDVETLTASASKDEAQSLDTVRLGNKDAKMVESARSLARQHEENSIPIVSSGLESLVHEPEGPEASCNVAQNKNEGKQSLSHRLEVSAIAAETLLADKRVQQEMAEARFPRLDDESKELDRPSFLASTTSRKDAIKSESPKVQTVAPLLARRPESLSSMVSPIPKPSVRETDLKPAVLTVTNDIRRPIPNLVSGLHSFTALLEKNQPQEKTGGRSVPMLNALKLAEKSRVLEEKKRLEKEKRKAMLKKKMEEHKKVAALKEKAEKEAQAKREQDRLNVRKKREAELAKQRQQKLKEMRAGLEKKRAMLAAERKAIHVSSTSSVSRPATSTVGTSHQRHGGFASASETSQPKPVPVPLPKLDSNSIVPKPPQASRPAAKPAQKPVVKLTLTSPDPVKYAPKSHSPDVMNYEMSDNMESSDGESSDSDADHHGKKKVPRWAQKSHLNKVLHAQFGKNATDPSPAIFQDFVDTCNLEAIFETADISKKKKFARRTSSGNWLADRPTARDRALYQRDMGYDR</sequence>
<keyword evidence="6" id="KW-0206">Cytoskeleton</keyword>
<name>A0AAV0UTJ7_HYABA</name>
<evidence type="ECO:0000313" key="10">
    <source>
        <dbReference type="EMBL" id="CAI5739812.1"/>
    </source>
</evidence>
<feature type="compositionally biased region" description="Basic and acidic residues" evidence="8">
    <location>
        <begin position="720"/>
        <end position="736"/>
    </location>
</feature>
<dbReference type="InterPro" id="IPR005635">
    <property type="entry name" value="Inner_centromere_prot_ARK-bd"/>
</dbReference>
<dbReference type="EMBL" id="CANTFL010001429">
    <property type="protein sequence ID" value="CAI5739812.1"/>
    <property type="molecule type" value="Genomic_DNA"/>
</dbReference>
<evidence type="ECO:0000313" key="11">
    <source>
        <dbReference type="Proteomes" id="UP001162031"/>
    </source>
</evidence>
<feature type="region of interest" description="Disordered" evidence="8">
    <location>
        <begin position="463"/>
        <end position="518"/>
    </location>
</feature>
<evidence type="ECO:0000256" key="5">
    <source>
        <dbReference type="ARBA" id="ARBA00022829"/>
    </source>
</evidence>
<feature type="region of interest" description="Disordered" evidence="8">
    <location>
        <begin position="51"/>
        <end position="137"/>
    </location>
</feature>
<dbReference type="GO" id="GO:0005634">
    <property type="term" value="C:nucleus"/>
    <property type="evidence" value="ECO:0007669"/>
    <property type="project" value="UniProtKB-SubCell"/>
</dbReference>
<dbReference type="PANTHER" id="PTHR13142">
    <property type="entry name" value="INNER CENTROMERE PROTEIN"/>
    <property type="match status" value="1"/>
</dbReference>
<feature type="compositionally biased region" description="Basic and acidic residues" evidence="8">
    <location>
        <begin position="326"/>
        <end position="339"/>
    </location>
</feature>
<gene>
    <name evidence="10" type="ORF">HBR001_LOCUS7951</name>
</gene>
<dbReference type="GO" id="GO:0005819">
    <property type="term" value="C:spindle"/>
    <property type="evidence" value="ECO:0007669"/>
    <property type="project" value="UniProtKB-SubCell"/>
</dbReference>
<evidence type="ECO:0000256" key="6">
    <source>
        <dbReference type="ARBA" id="ARBA00023212"/>
    </source>
</evidence>
<comment type="caution">
    <text evidence="10">The sequence shown here is derived from an EMBL/GenBank/DDBJ whole genome shotgun (WGS) entry which is preliminary data.</text>
</comment>
<keyword evidence="11" id="KW-1185">Reference proteome</keyword>
<feature type="region of interest" description="Disordered" evidence="8">
    <location>
        <begin position="709"/>
        <end position="736"/>
    </location>
</feature>
<evidence type="ECO:0000256" key="3">
    <source>
        <dbReference type="ARBA" id="ARBA00010042"/>
    </source>
</evidence>
<feature type="region of interest" description="Disordered" evidence="8">
    <location>
        <begin position="173"/>
        <end position="194"/>
    </location>
</feature>
<protein>
    <recommendedName>
        <fullName evidence="9">Inner centromere protein ARK-binding domain-containing protein</fullName>
    </recommendedName>
</protein>
<feature type="compositionally biased region" description="Basic and acidic residues" evidence="8">
    <location>
        <begin position="65"/>
        <end position="84"/>
    </location>
</feature>
<dbReference type="Proteomes" id="UP001162031">
    <property type="component" value="Unassembled WGS sequence"/>
</dbReference>
<feature type="compositionally biased region" description="Acidic residues" evidence="8">
    <location>
        <begin position="634"/>
        <end position="643"/>
    </location>
</feature>
<comment type="similarity">
    <text evidence="3">Belongs to the INCENP family.</text>
</comment>
<feature type="compositionally biased region" description="Basic and acidic residues" evidence="8">
    <location>
        <begin position="348"/>
        <end position="357"/>
    </location>
</feature>
<dbReference type="PANTHER" id="PTHR13142:SF1">
    <property type="entry name" value="INNER CENTROMERE PROTEIN"/>
    <property type="match status" value="1"/>
</dbReference>
<dbReference type="GO" id="GO:0007059">
    <property type="term" value="P:chromosome segregation"/>
    <property type="evidence" value="ECO:0007669"/>
    <property type="project" value="UniProtKB-KW"/>
</dbReference>
<keyword evidence="4" id="KW-0963">Cytoplasm</keyword>
<feature type="compositionally biased region" description="Low complexity" evidence="8">
    <location>
        <begin position="535"/>
        <end position="549"/>
    </location>
</feature>
<dbReference type="AlphaFoldDB" id="A0AAV0UTJ7"/>
<feature type="domain" description="Inner centromere protein ARK-binding" evidence="9">
    <location>
        <begin position="640"/>
        <end position="695"/>
    </location>
</feature>